<dbReference type="PANTHER" id="PTHR33706:SF1">
    <property type="entry name" value="TPR REPEAT PROTEIN"/>
    <property type="match status" value="1"/>
</dbReference>
<dbReference type="AlphaFoldDB" id="A0A8S1RFM7"/>
<evidence type="ECO:0000313" key="2">
    <source>
        <dbReference type="Proteomes" id="UP000692954"/>
    </source>
</evidence>
<sequence length="918" mass="108260">MNQLKNLNYVKPNLSFLDHQKKIVYDFKIFQFFPKKTSFHHFIMQAKRLGEDIKESKTVISCIQQNRFVPSQELYQLCVKSLIINMIDKNIQQLVQFEEMDYFKIPDPGEYNTVKYTNSIPSYKFGKEQKLKMGSKSTTPSPSDYYTPYTFTQKNIFRFGRERRQQFQINNVPGVGKYNLQLVYGNNKGVTFGRNLQVIDKEINQFNEKMQKVGQWNEKRSNFTFKGKYVNGKKVGRWDIYFRRREYEPFEMIGGGSYYLDNYDQQQNWKDGKWIELSDGFKKDSQVTHNGEYKNGNKVGKWDIFYRLQDKKEFEQIGGGSYKEGEENQKDGKWIELSDGFKDQIQITYNGQYKNGKKVGRWDENTNGQLTNIQIFQLDQPLTSFLFDEFNQKTGSWIEWEGNLYSTGEYKNGKRIGEWDIFWRLDQKKSFEKIGGGLYDIEGEKEQYGNQKVGKWIELSDDFKLDSQVTYNGEYKNGKKVGSWEVYWRMDFKKPQVQIGGGSYKLPENEKLLSQKDGKWIELSDGYKLDSQVTYNGVYEKGKKVGRWDIFWRVDQKRPLEIIGGGTYYEDHSNVKQNWKDGKWIELSDGFKKDSQVTHNGEYKNGNKVGRWDIIYRHSDKKEFEQIGGGSYKEGEENQKDGKWIELSDGFKDSSQVIYKGEYKNGIKVGRWDVLFRQLKTFEQIGGGSYNDRIEQYGKVNQKNGRWVELSDTFQYSNQVTYNGEYKNGKKVGRWDIFYKYYYEGWKIEKIGGGSYDVIGEVMEGQVHQKNGKWIELSDHFDSSNQVTYVGEYKNDQKVGRWDIIYKYYYEGWKIEKIGGGLYDENGENQDAQGNQKNGKWIELSDSFNNYCQVTYKGDYTDGKKVGRWDQMKRDEKNINEGFIKMQQCSNQQIQNSGEQNYDNDLNQIKQSQLKKNE</sequence>
<reference evidence="1" key="1">
    <citation type="submission" date="2021-01" db="EMBL/GenBank/DDBJ databases">
        <authorList>
            <consortium name="Genoscope - CEA"/>
            <person name="William W."/>
        </authorList>
    </citation>
    <scope>NUCLEOTIDE SEQUENCE</scope>
</reference>
<comment type="caution">
    <text evidence="1">The sequence shown here is derived from an EMBL/GenBank/DDBJ whole genome shotgun (WGS) entry which is preliminary data.</text>
</comment>
<dbReference type="Proteomes" id="UP000692954">
    <property type="component" value="Unassembled WGS sequence"/>
</dbReference>
<gene>
    <name evidence="1" type="ORF">PSON_ATCC_30995.1.T1650004</name>
</gene>
<name>A0A8S1RFM7_9CILI</name>
<dbReference type="EMBL" id="CAJJDN010000165">
    <property type="protein sequence ID" value="CAD8126112.1"/>
    <property type="molecule type" value="Genomic_DNA"/>
</dbReference>
<keyword evidence="2" id="KW-1185">Reference proteome</keyword>
<evidence type="ECO:0000313" key="1">
    <source>
        <dbReference type="EMBL" id="CAD8126112.1"/>
    </source>
</evidence>
<dbReference type="PANTHER" id="PTHR33706">
    <property type="entry name" value="MORN VARIANT REPEAT PROTEIN"/>
    <property type="match status" value="1"/>
</dbReference>
<accession>A0A8S1RFM7</accession>
<proteinExistence type="predicted"/>
<protein>
    <submittedName>
        <fullName evidence="1">Uncharacterized protein</fullName>
    </submittedName>
</protein>
<organism evidence="1 2">
    <name type="scientific">Paramecium sonneborni</name>
    <dbReference type="NCBI Taxonomy" id="65129"/>
    <lineage>
        <taxon>Eukaryota</taxon>
        <taxon>Sar</taxon>
        <taxon>Alveolata</taxon>
        <taxon>Ciliophora</taxon>
        <taxon>Intramacronucleata</taxon>
        <taxon>Oligohymenophorea</taxon>
        <taxon>Peniculida</taxon>
        <taxon>Parameciidae</taxon>
        <taxon>Paramecium</taxon>
    </lineage>
</organism>